<proteinExistence type="predicted"/>
<evidence type="ECO:0000256" key="1">
    <source>
        <dbReference type="SAM" id="MobiDB-lite"/>
    </source>
</evidence>
<protein>
    <recommendedName>
        <fullName evidence="4">Matrixin</fullName>
    </recommendedName>
</protein>
<dbReference type="STRING" id="285351.SAMN04488035_1801"/>
<dbReference type="OrthoDB" id="4297752at2"/>
<dbReference type="SUPFAM" id="SSF55486">
    <property type="entry name" value="Metalloproteases ('zincins'), catalytic domain"/>
    <property type="match status" value="1"/>
</dbReference>
<dbReference type="Proteomes" id="UP000198520">
    <property type="component" value="Unassembled WGS sequence"/>
</dbReference>
<name>A0A1I2GKR7_9MICO</name>
<dbReference type="InterPro" id="IPR024079">
    <property type="entry name" value="MetalloPept_cat_dom_sf"/>
</dbReference>
<dbReference type="GO" id="GO:0008237">
    <property type="term" value="F:metallopeptidase activity"/>
    <property type="evidence" value="ECO:0007669"/>
    <property type="project" value="InterPro"/>
</dbReference>
<gene>
    <name evidence="2" type="ORF">SAMN04488035_1801</name>
</gene>
<sequence>MTFPDDLPRSPTGRVPAWVQQEAQGMAPAPTEWRTPPSAAYPPAPWSPTPYVSPRKRRRTRAMVTGVVTLLVVLALGMQEMLPWQTSSDLTNSAWRADGVWRGDTAPDDRTRTPTPGYGEARERLLPAPVVVAPDDSYAILTIADPYAGEAVQHPLTWSPCRAIEYVVNTEGAPEDFTERIADAVAEVSAATGLAFVYAGPTTEVPTVERARYQPERYGDRWAPVLIAFADETEIPRLADNVVGLGGADASYDPTSELFRAVTGIVYLDITLTDELLLWGEPAYVSVLRHELGHLVGLDHVDDDEQLMASGGPVREFQAGDLTGLAELGNAECAPGV</sequence>
<feature type="region of interest" description="Disordered" evidence="1">
    <location>
        <begin position="99"/>
        <end position="120"/>
    </location>
</feature>
<feature type="compositionally biased region" description="Basic and acidic residues" evidence="1">
    <location>
        <begin position="99"/>
        <end position="112"/>
    </location>
</feature>
<keyword evidence="3" id="KW-1185">Reference proteome</keyword>
<dbReference type="RefSeq" id="WP_143073163.1">
    <property type="nucleotide sequence ID" value="NZ_BNAN01000003.1"/>
</dbReference>
<reference evidence="3" key="1">
    <citation type="submission" date="2016-10" db="EMBL/GenBank/DDBJ databases">
        <authorList>
            <person name="Varghese N."/>
            <person name="Submissions S."/>
        </authorList>
    </citation>
    <scope>NUCLEOTIDE SEQUENCE [LARGE SCALE GENOMIC DNA]</scope>
    <source>
        <strain evidence="3">DSM 19083</strain>
    </source>
</reference>
<dbReference type="Gene3D" id="3.40.390.10">
    <property type="entry name" value="Collagenase (Catalytic Domain)"/>
    <property type="match status" value="1"/>
</dbReference>
<evidence type="ECO:0000313" key="3">
    <source>
        <dbReference type="Proteomes" id="UP000198520"/>
    </source>
</evidence>
<organism evidence="2 3">
    <name type="scientific">Flavimobilis marinus</name>
    <dbReference type="NCBI Taxonomy" id="285351"/>
    <lineage>
        <taxon>Bacteria</taxon>
        <taxon>Bacillati</taxon>
        <taxon>Actinomycetota</taxon>
        <taxon>Actinomycetes</taxon>
        <taxon>Micrococcales</taxon>
        <taxon>Jonesiaceae</taxon>
        <taxon>Flavimobilis</taxon>
    </lineage>
</organism>
<accession>A0A1I2GKR7</accession>
<dbReference type="EMBL" id="FONZ01000003">
    <property type="protein sequence ID" value="SFF17427.1"/>
    <property type="molecule type" value="Genomic_DNA"/>
</dbReference>
<dbReference type="AlphaFoldDB" id="A0A1I2GKR7"/>
<evidence type="ECO:0008006" key="4">
    <source>
        <dbReference type="Google" id="ProtNLM"/>
    </source>
</evidence>
<evidence type="ECO:0000313" key="2">
    <source>
        <dbReference type="EMBL" id="SFF17427.1"/>
    </source>
</evidence>